<dbReference type="Proteomes" id="UP000093748">
    <property type="component" value="Unassembled WGS sequence"/>
</dbReference>
<protein>
    <submittedName>
        <fullName evidence="1">Fimbrial assembly protein</fullName>
    </submittedName>
</protein>
<evidence type="ECO:0000313" key="1">
    <source>
        <dbReference type="EMBL" id="OBP68198.1"/>
    </source>
</evidence>
<dbReference type="OrthoDB" id="8435735at2"/>
<reference evidence="2" key="1">
    <citation type="submission" date="2016-06" db="EMBL/GenBank/DDBJ databases">
        <title>NZP2037 Pacbio-Illumina hybrid assembly.</title>
        <authorList>
            <person name="Ramsay J.P."/>
        </authorList>
    </citation>
    <scope>NUCLEOTIDE SEQUENCE [LARGE SCALE GENOMIC DNA]</scope>
    <source>
        <strain evidence="2">R7ANS::ICEMlSym2042</strain>
    </source>
</reference>
<dbReference type="PANTHER" id="PTHR40278">
    <property type="entry name" value="DNA UTILIZATION PROTEIN HOFN"/>
    <property type="match status" value="1"/>
</dbReference>
<name>A0A1A5JEC6_RHILI</name>
<dbReference type="EMBL" id="LZTJ01000036">
    <property type="protein sequence ID" value="OBP68198.1"/>
    <property type="molecule type" value="Genomic_DNA"/>
</dbReference>
<dbReference type="InterPro" id="IPR052534">
    <property type="entry name" value="Extracell_DNA_Util/SecSys_Comp"/>
</dbReference>
<comment type="caution">
    <text evidence="1">The sequence shown here is derived from an EMBL/GenBank/DDBJ whole genome shotgun (WGS) entry which is preliminary data.</text>
</comment>
<dbReference type="InterPro" id="IPR007813">
    <property type="entry name" value="PilN"/>
</dbReference>
<dbReference type="PANTHER" id="PTHR40278:SF1">
    <property type="entry name" value="DNA UTILIZATION PROTEIN HOFN"/>
    <property type="match status" value="1"/>
</dbReference>
<proteinExistence type="predicted"/>
<dbReference type="AlphaFoldDB" id="A0A1A5JEC6"/>
<sequence length="349" mass="38127">MATFNAQFLDFFDWWLDELRGVWTRVVPGKAQASTADWIVSLADDGIRVREAKAPEFQSIPLALTASSDEILALLQGGTRRRRTSFDIRVQPGLFLTRQLSARRLPVRQARDMAELDLMASTPIDPAQVHVVFAAAAEQDSAYHVVKAKTLAAVLDAVRRAGGSVRCLSLSQPENTLRADPLSLAAIWPPTARDRRVRTAWITALSVLAGAVLVTFAHAHWRAWQAEAELDTQIADAQVLAKAARTSLQKRQAGIERIEKIRQEKKTTASLVRVWAELTHLLPDTAWLTDLSAKGDDLTISGFSTSAAELIQPIDASPLFSAPEFASPVVKVPGQDGDHFTISAKIGAL</sequence>
<dbReference type="Pfam" id="PF05137">
    <property type="entry name" value="PilN"/>
    <property type="match status" value="1"/>
</dbReference>
<evidence type="ECO:0000313" key="2">
    <source>
        <dbReference type="Proteomes" id="UP000093748"/>
    </source>
</evidence>
<accession>A0A1A5JEC6</accession>
<organism evidence="1 2">
    <name type="scientific">Rhizobium loti</name>
    <name type="common">Mesorhizobium loti</name>
    <dbReference type="NCBI Taxonomy" id="381"/>
    <lineage>
        <taxon>Bacteria</taxon>
        <taxon>Pseudomonadati</taxon>
        <taxon>Pseudomonadota</taxon>
        <taxon>Alphaproteobacteria</taxon>
        <taxon>Hyphomicrobiales</taxon>
        <taxon>Phyllobacteriaceae</taxon>
        <taxon>Mesorhizobium</taxon>
    </lineage>
</organism>
<dbReference type="GeneID" id="66685742"/>
<gene>
    <name evidence="1" type="ORF">BAE39_26280</name>
</gene>
<dbReference type="RefSeq" id="WP_032933105.1">
    <property type="nucleotide sequence ID" value="NZ_LZTH01000018.1"/>
</dbReference>